<keyword evidence="2" id="KW-1185">Reference proteome</keyword>
<evidence type="ECO:0000313" key="1">
    <source>
        <dbReference type="EMBL" id="KAF0900706.1"/>
    </source>
</evidence>
<dbReference type="EMBL" id="SPHZ02000009">
    <property type="protein sequence ID" value="KAF0900706.1"/>
    <property type="molecule type" value="Genomic_DNA"/>
</dbReference>
<organism evidence="1 2">
    <name type="scientific">Oryza meyeriana var. granulata</name>
    <dbReference type="NCBI Taxonomy" id="110450"/>
    <lineage>
        <taxon>Eukaryota</taxon>
        <taxon>Viridiplantae</taxon>
        <taxon>Streptophyta</taxon>
        <taxon>Embryophyta</taxon>
        <taxon>Tracheophyta</taxon>
        <taxon>Spermatophyta</taxon>
        <taxon>Magnoliopsida</taxon>
        <taxon>Liliopsida</taxon>
        <taxon>Poales</taxon>
        <taxon>Poaceae</taxon>
        <taxon>BOP clade</taxon>
        <taxon>Oryzoideae</taxon>
        <taxon>Oryzeae</taxon>
        <taxon>Oryzinae</taxon>
        <taxon>Oryza</taxon>
        <taxon>Oryza meyeriana</taxon>
    </lineage>
</organism>
<reference evidence="1 2" key="1">
    <citation type="submission" date="2019-11" db="EMBL/GenBank/DDBJ databases">
        <title>Whole genome sequence of Oryza granulata.</title>
        <authorList>
            <person name="Li W."/>
        </authorList>
    </citation>
    <scope>NUCLEOTIDE SEQUENCE [LARGE SCALE GENOMIC DNA]</scope>
    <source>
        <strain evidence="2">cv. Menghai</strain>
        <tissue evidence="1">Leaf</tissue>
    </source>
</reference>
<gene>
    <name evidence="1" type="ORF">E2562_034763</name>
</gene>
<proteinExistence type="predicted"/>
<evidence type="ECO:0000313" key="2">
    <source>
        <dbReference type="Proteomes" id="UP000479710"/>
    </source>
</evidence>
<comment type="caution">
    <text evidence="1">The sequence shown here is derived from an EMBL/GenBank/DDBJ whole genome shotgun (WGS) entry which is preliminary data.</text>
</comment>
<dbReference type="Proteomes" id="UP000479710">
    <property type="component" value="Unassembled WGS sequence"/>
</dbReference>
<name>A0A6G1CKM9_9ORYZ</name>
<accession>A0A6G1CKM9</accession>
<sequence length="68" mass="7434">MEAAPAAAEAHDRQREPFDLGLLIGDLALDEDVASDEDESLEGLQQELEDCNDDEVLPVDPMLVFPLP</sequence>
<protein>
    <submittedName>
        <fullName evidence="1">Uncharacterized protein</fullName>
    </submittedName>
</protein>
<dbReference type="AlphaFoldDB" id="A0A6G1CKM9"/>